<organism evidence="2 3">
    <name type="scientific">Amycolatopsis cihanbeyliensis</name>
    <dbReference type="NCBI Taxonomy" id="1128664"/>
    <lineage>
        <taxon>Bacteria</taxon>
        <taxon>Bacillati</taxon>
        <taxon>Actinomycetota</taxon>
        <taxon>Actinomycetes</taxon>
        <taxon>Pseudonocardiales</taxon>
        <taxon>Pseudonocardiaceae</taxon>
        <taxon>Amycolatopsis</taxon>
    </lineage>
</organism>
<protein>
    <submittedName>
        <fullName evidence="2">Uncharacterized protein</fullName>
    </submittedName>
</protein>
<gene>
    <name evidence="2" type="ORF">FB471_5089</name>
</gene>
<evidence type="ECO:0000313" key="2">
    <source>
        <dbReference type="EMBL" id="TQJ05261.1"/>
    </source>
</evidence>
<accession>A0A542DQ73</accession>
<reference evidence="2 3" key="1">
    <citation type="submission" date="2019-06" db="EMBL/GenBank/DDBJ databases">
        <title>Sequencing the genomes of 1000 actinobacteria strains.</title>
        <authorList>
            <person name="Klenk H.-P."/>
        </authorList>
    </citation>
    <scope>NUCLEOTIDE SEQUENCE [LARGE SCALE GENOMIC DNA]</scope>
    <source>
        <strain evidence="2 3">DSM 45679</strain>
    </source>
</reference>
<feature type="region of interest" description="Disordered" evidence="1">
    <location>
        <begin position="1"/>
        <end position="41"/>
    </location>
</feature>
<evidence type="ECO:0000256" key="1">
    <source>
        <dbReference type="SAM" id="MobiDB-lite"/>
    </source>
</evidence>
<dbReference type="AlphaFoldDB" id="A0A542DQ73"/>
<comment type="caution">
    <text evidence="2">The sequence shown here is derived from an EMBL/GenBank/DDBJ whole genome shotgun (WGS) entry which is preliminary data.</text>
</comment>
<sequence length="41" mass="4106">MSEQIAVGKVRRPDGCPQVERGPGGGLADPLAPGMVTGGED</sequence>
<keyword evidence="3" id="KW-1185">Reference proteome</keyword>
<evidence type="ECO:0000313" key="3">
    <source>
        <dbReference type="Proteomes" id="UP000320876"/>
    </source>
</evidence>
<dbReference type="RefSeq" id="WP_281287421.1">
    <property type="nucleotide sequence ID" value="NZ_VFML01000001.1"/>
</dbReference>
<dbReference type="Proteomes" id="UP000320876">
    <property type="component" value="Unassembled WGS sequence"/>
</dbReference>
<dbReference type="EMBL" id="VFML01000001">
    <property type="protein sequence ID" value="TQJ05261.1"/>
    <property type="molecule type" value="Genomic_DNA"/>
</dbReference>
<proteinExistence type="predicted"/>
<name>A0A542DQ73_AMYCI</name>